<sequence length="175" mass="20285">MRKLFVFLCYSVALLLFVTACKETGADDTTNFKDSAVEHGEEFIKELYTVDELNFDFEDTDLMLDYSNAYSTYLTEEEFEDLSAKRFFIIPQEVANKQNSTITVQNIKFEKYGEDQEESDSIDFEQTFTLVFTDQEGNTVDEVELKGQMKVVDTENGLKIDRYHDGQTLVDMLYP</sequence>
<comment type="caution">
    <text evidence="2">The sequence shown here is derived from an EMBL/GenBank/DDBJ whole genome shotgun (WGS) entry which is preliminary data.</text>
</comment>
<dbReference type="Proteomes" id="UP000052946">
    <property type="component" value="Unassembled WGS sequence"/>
</dbReference>
<keyword evidence="2" id="KW-0540">Nuclease</keyword>
<keyword evidence="1" id="KW-0732">Signal</keyword>
<dbReference type="EMBL" id="BBXV01000085">
    <property type="protein sequence ID" value="GAQ19940.1"/>
    <property type="molecule type" value="Genomic_DNA"/>
</dbReference>
<organism evidence="2 3">
    <name type="scientific">Oceanobacillus picturae</name>
    <dbReference type="NCBI Taxonomy" id="171693"/>
    <lineage>
        <taxon>Bacteria</taxon>
        <taxon>Bacillati</taxon>
        <taxon>Bacillota</taxon>
        <taxon>Bacilli</taxon>
        <taxon>Bacillales</taxon>
        <taxon>Bacillaceae</taxon>
        <taxon>Oceanobacillus</taxon>
    </lineage>
</organism>
<name>A0A0U9HJ06_9BACI</name>
<dbReference type="AlphaFoldDB" id="A0A0U9HJ06"/>
<dbReference type="RefSeq" id="WP_058951425.1">
    <property type="nucleotide sequence ID" value="NZ_BBXV01000085.1"/>
</dbReference>
<feature type="signal peptide" evidence="1">
    <location>
        <begin position="1"/>
        <end position="25"/>
    </location>
</feature>
<gene>
    <name evidence="2" type="ORF">OPHB3_3925</name>
</gene>
<accession>A0A0U9HJ06</accession>
<reference evidence="2 3" key="2">
    <citation type="journal article" date="2016" name="Genome Announc.">
        <title>Draft Genome Sequence of Oceanobacillus picturae Heshi-B3, Isolated from Fermented Rice Bran in a Traditional Japanese Seafood Dish.</title>
        <authorList>
            <person name="Akuzawa S."/>
            <person name="Nagaoka J."/>
            <person name="Kanekatsu M."/>
            <person name="Kanesaki Y."/>
            <person name="Suzuki T."/>
        </authorList>
    </citation>
    <scope>NUCLEOTIDE SEQUENCE [LARGE SCALE GENOMIC DNA]</scope>
    <source>
        <strain evidence="2 3">Heshi-B3</strain>
    </source>
</reference>
<keyword evidence="2" id="KW-0269">Exonuclease</keyword>
<reference evidence="3" key="1">
    <citation type="submission" date="2015-07" db="EMBL/GenBank/DDBJ databases">
        <title>Draft Genome Sequence of Oceanobacillus picturae Heshi-B3 that Was Isolated from Fermented Rice Bran with Aging Salted Mackerel, Which Was Named Heshiko as Traditional Fermented Seafood in Japan.</title>
        <authorList>
            <person name="Akuzawa S."/>
            <person name="Nakagawa J."/>
            <person name="Kanekatsu T."/>
            <person name="Kanesaki Y."/>
            <person name="Suzuki T."/>
        </authorList>
    </citation>
    <scope>NUCLEOTIDE SEQUENCE [LARGE SCALE GENOMIC DNA]</scope>
    <source>
        <strain evidence="3">Heshi-B3</strain>
    </source>
</reference>
<dbReference type="OrthoDB" id="2863534at2"/>
<feature type="chain" id="PRO_5038987644" evidence="1">
    <location>
        <begin position="26"/>
        <end position="175"/>
    </location>
</feature>
<keyword evidence="2" id="KW-0378">Hydrolase</keyword>
<dbReference type="PROSITE" id="PS51257">
    <property type="entry name" value="PROKAR_LIPOPROTEIN"/>
    <property type="match status" value="1"/>
</dbReference>
<evidence type="ECO:0000313" key="3">
    <source>
        <dbReference type="Proteomes" id="UP000052946"/>
    </source>
</evidence>
<evidence type="ECO:0000256" key="1">
    <source>
        <dbReference type="SAM" id="SignalP"/>
    </source>
</evidence>
<dbReference type="GO" id="GO:0004527">
    <property type="term" value="F:exonuclease activity"/>
    <property type="evidence" value="ECO:0007669"/>
    <property type="project" value="UniProtKB-KW"/>
</dbReference>
<protein>
    <submittedName>
        <fullName evidence="2">Exonuclease family protein</fullName>
    </submittedName>
</protein>
<proteinExistence type="predicted"/>
<evidence type="ECO:0000313" key="2">
    <source>
        <dbReference type="EMBL" id="GAQ19940.1"/>
    </source>
</evidence>